<evidence type="ECO:0000256" key="1">
    <source>
        <dbReference type="ARBA" id="ARBA00022679"/>
    </source>
</evidence>
<keyword evidence="1" id="KW-0808">Transferase</keyword>
<dbReference type="Gene3D" id="1.20.120.330">
    <property type="entry name" value="Nucleotidyltransferases domain 2"/>
    <property type="match status" value="1"/>
</dbReference>
<feature type="non-terminal residue" evidence="3">
    <location>
        <position position="84"/>
    </location>
</feature>
<gene>
    <name evidence="3" type="ORF">Tci_931003</name>
</gene>
<evidence type="ECO:0000259" key="2">
    <source>
        <dbReference type="Pfam" id="PF08335"/>
    </source>
</evidence>
<dbReference type="GO" id="GO:0008882">
    <property type="term" value="F:[glutamate-ammonia-ligase] adenylyltransferase activity"/>
    <property type="evidence" value="ECO:0007669"/>
    <property type="project" value="InterPro"/>
</dbReference>
<protein>
    <recommendedName>
        <fullName evidence="2">PII-uridylyltransferase/Glutamine-synthetase adenylyltransferase domain-containing protein</fullName>
    </recommendedName>
</protein>
<name>A0A699XSM9_TANCI</name>
<feature type="domain" description="PII-uridylyltransferase/Glutamine-synthetase adenylyltransferase" evidence="2">
    <location>
        <begin position="1"/>
        <end position="75"/>
    </location>
</feature>
<comment type="caution">
    <text evidence="3">The sequence shown here is derived from an EMBL/GenBank/DDBJ whole genome shotgun (WGS) entry which is preliminary data.</text>
</comment>
<dbReference type="AlphaFoldDB" id="A0A699XSM9"/>
<dbReference type="InterPro" id="IPR013546">
    <property type="entry name" value="PII_UdlTrfase/GS_AdlTrfase"/>
</dbReference>
<dbReference type="SUPFAM" id="SSF81593">
    <property type="entry name" value="Nucleotidyltransferase substrate binding subunit/domain"/>
    <property type="match status" value="1"/>
</dbReference>
<reference evidence="3" key="1">
    <citation type="journal article" date="2019" name="Sci. Rep.">
        <title>Draft genome of Tanacetum cinerariifolium, the natural source of mosquito coil.</title>
        <authorList>
            <person name="Yamashiro T."/>
            <person name="Shiraishi A."/>
            <person name="Satake H."/>
            <person name="Nakayama K."/>
        </authorList>
    </citation>
    <scope>NUCLEOTIDE SEQUENCE</scope>
</reference>
<dbReference type="GO" id="GO:0005829">
    <property type="term" value="C:cytosol"/>
    <property type="evidence" value="ECO:0007669"/>
    <property type="project" value="TreeGrafter"/>
</dbReference>
<dbReference type="PANTHER" id="PTHR30621:SF0">
    <property type="entry name" value="BIFUNCTIONAL GLUTAMINE SYNTHETASE ADENYLYLTRANSFERASE_ADENYLYL-REMOVING ENZYME"/>
    <property type="match status" value="1"/>
</dbReference>
<accession>A0A699XSM9</accession>
<organism evidence="3">
    <name type="scientific">Tanacetum cinerariifolium</name>
    <name type="common">Dalmatian daisy</name>
    <name type="synonym">Chrysanthemum cinerariifolium</name>
    <dbReference type="NCBI Taxonomy" id="118510"/>
    <lineage>
        <taxon>Eukaryota</taxon>
        <taxon>Viridiplantae</taxon>
        <taxon>Streptophyta</taxon>
        <taxon>Embryophyta</taxon>
        <taxon>Tracheophyta</taxon>
        <taxon>Spermatophyta</taxon>
        <taxon>Magnoliopsida</taxon>
        <taxon>eudicotyledons</taxon>
        <taxon>Gunneridae</taxon>
        <taxon>Pentapetalae</taxon>
        <taxon>asterids</taxon>
        <taxon>campanulids</taxon>
        <taxon>Asterales</taxon>
        <taxon>Asteraceae</taxon>
        <taxon>Asteroideae</taxon>
        <taxon>Anthemideae</taxon>
        <taxon>Anthemidinae</taxon>
        <taxon>Tanacetum</taxon>
    </lineage>
</organism>
<dbReference type="Pfam" id="PF08335">
    <property type="entry name" value="GlnD_UR_UTase"/>
    <property type="match status" value="1"/>
</dbReference>
<dbReference type="EMBL" id="BKCJ011860400">
    <property type="protein sequence ID" value="GFD59034.1"/>
    <property type="molecule type" value="Genomic_DNA"/>
</dbReference>
<dbReference type="GO" id="GO:0000820">
    <property type="term" value="P:regulation of glutamine family amino acid metabolic process"/>
    <property type="evidence" value="ECO:0007669"/>
    <property type="project" value="TreeGrafter"/>
</dbReference>
<dbReference type="InterPro" id="IPR023057">
    <property type="entry name" value="GlnE"/>
</dbReference>
<dbReference type="PANTHER" id="PTHR30621">
    <property type="entry name" value="GLUTAMINE SYNTHETASE ADENYLYLTRANSFERASE"/>
    <property type="match status" value="1"/>
</dbReference>
<proteinExistence type="predicted"/>
<sequence length="84" mass="10107">YLPSAVIDELRQGYEFLRYTEHAIQAIADRQTQMLPEDDRDQARIAFIMGFADWDSFHEKLMYWRGRVDWHFRQVIADPDEEEG</sequence>
<evidence type="ECO:0000313" key="3">
    <source>
        <dbReference type="EMBL" id="GFD59034.1"/>
    </source>
</evidence>
<feature type="non-terminal residue" evidence="3">
    <location>
        <position position="1"/>
    </location>
</feature>